<evidence type="ECO:0000313" key="1">
    <source>
        <dbReference type="Proteomes" id="UP000095286"/>
    </source>
</evidence>
<proteinExistence type="predicted"/>
<dbReference type="WBParaSite" id="RSKR_0000795200.1">
    <property type="protein sequence ID" value="RSKR_0000795200.1"/>
    <property type="gene ID" value="RSKR_0000795200"/>
</dbReference>
<dbReference type="Proteomes" id="UP000095286">
    <property type="component" value="Unplaced"/>
</dbReference>
<evidence type="ECO:0000313" key="2">
    <source>
        <dbReference type="WBParaSite" id="RSKR_0000795200.1"/>
    </source>
</evidence>
<organism evidence="1 2">
    <name type="scientific">Rhabditophanes sp. KR3021</name>
    <dbReference type="NCBI Taxonomy" id="114890"/>
    <lineage>
        <taxon>Eukaryota</taxon>
        <taxon>Metazoa</taxon>
        <taxon>Ecdysozoa</taxon>
        <taxon>Nematoda</taxon>
        <taxon>Chromadorea</taxon>
        <taxon>Rhabditida</taxon>
        <taxon>Tylenchina</taxon>
        <taxon>Panagrolaimomorpha</taxon>
        <taxon>Strongyloidoidea</taxon>
        <taxon>Alloionematidae</taxon>
        <taxon>Rhabditophanes</taxon>
    </lineage>
</organism>
<protein>
    <submittedName>
        <fullName evidence="2">LisH domain-containing protein</fullName>
    </submittedName>
</protein>
<accession>A0AC35U6N5</accession>
<name>A0AC35U6N5_9BILA</name>
<reference evidence="2" key="1">
    <citation type="submission" date="2016-11" db="UniProtKB">
        <authorList>
            <consortium name="WormBaseParasite"/>
        </authorList>
    </citation>
    <scope>IDENTIFICATION</scope>
    <source>
        <strain evidence="2">KR3021</strain>
    </source>
</reference>
<sequence length="669" mass="75836">MSGSRRPAPAYMEVPTKRRKYDNSVVNMTTEADGNVAEDGTIKPNITNDIDEAGGSKLLCSAYDYLEMEGEDEMVEDDIIAKPREILRSGKVMNQKEINTIRVIGQYLRDMGMLESVETIVAETGVQIEDKLVVRLRENIINGCWNKCLEILPSMNHLFSGDEHLEVVRILLLEEKLKELIFHKDYAGAFRLLHGDYPTSQEYEKRREYYACLIMGSNEADLEIYRTRGPEDGFAEIPPNRAELLEKVQQILPIGTMLENARLSTLLDQSLKAQIDNCEMHINTVEPLINDVGYLQDHHCSARFFPTISKDIIVNSNYPLLHCLFSPCGKYIAVTGKTRTVYVHEINKFGKSIKQLNWNLPQDANGGAMLSWSKTSAYIAVAALETGSSRGVFIYSMESKAIVKHIPTVHNSKELLNVVSFFPNSDYRLAIGDINGHFYVSDFRHSNIRHQKIDGYRIRSLKCLRDNTTVLASDTHERIRRYNVRDNDGLEVISDHLYHNKEEPIVEFSVDRDEKNLIITTKNIGILLFNINLKQITQKFLGASHSSYLIYSSFGGPSYKFIASGSEDSKVVIWNKNTDTPTVELLGHSKMVNAVSWNPLNQTLLASCSDDGSVRIWGPENEDNIVVDEFVCVDDTYYAEPLDEDEDIEIEDEAEEEDEEEVGTDISNE</sequence>